<dbReference type="EMBL" id="JABFHI010000001">
    <property type="protein sequence ID" value="NOG30567.1"/>
    <property type="molecule type" value="Genomic_DNA"/>
</dbReference>
<organism evidence="2 3">
    <name type="scientific">Vreelandella azerica</name>
    <dbReference type="NCBI Taxonomy" id="2732867"/>
    <lineage>
        <taxon>Bacteria</taxon>
        <taxon>Pseudomonadati</taxon>
        <taxon>Pseudomonadota</taxon>
        <taxon>Gammaproteobacteria</taxon>
        <taxon>Oceanospirillales</taxon>
        <taxon>Halomonadaceae</taxon>
        <taxon>Vreelandella</taxon>
    </lineage>
</organism>
<feature type="domain" description="GmrSD restriction endonucleases N-terminal" evidence="1">
    <location>
        <begin position="10"/>
        <end position="255"/>
    </location>
</feature>
<evidence type="ECO:0000259" key="1">
    <source>
        <dbReference type="Pfam" id="PF03235"/>
    </source>
</evidence>
<dbReference type="Pfam" id="PF03235">
    <property type="entry name" value="GmrSD_N"/>
    <property type="match status" value="1"/>
</dbReference>
<dbReference type="RefSeq" id="WP_171701055.1">
    <property type="nucleotide sequence ID" value="NZ_JABFHI010000001.1"/>
</dbReference>
<evidence type="ECO:0000313" key="2">
    <source>
        <dbReference type="EMBL" id="NOG30567.1"/>
    </source>
</evidence>
<proteinExistence type="predicted"/>
<sequence length="582" mass="66447">MRVEQINISNILTKCFNGNFQIPDFQRGFVWSPAQIKQLAISFVKNYPMGLITAWEQPEIAHHVSGGKLEIGTAANPTKYGSYEQAPAVVNMVLDGRQRLTALAILFGGLRNSNNNMKFSGYWFFDLDKIQSDADDEEYVVYKKKYEYEQEQLDSLSNCIRRGLINISQLDLAGDYNGGIYNPENYPDGVVPDNKVCQRRIRSITLLQQRYAQFDIPVALLSSNLDLGAVCEIFDILNTTGTKVSTFDLIHNNLFMKSNGAYNLRESFNYLAELQSVGYLVSEKRQEFMCQIATGCFLSMPPDYVNAHTQGTGFAKTLKGKDLLITPLEFYNEIFVRDNGDFLEEICRDLFSNVIGKRVSINEIPYPVQVVLYLSIRWYIRYNINEGSRAQYIFRANSLFKAFFWRNTLNSRYDQGYLTKFSSDLRKLIKIIHDTEHYDGSRYCAEANEMLDSIAPLVGFDEIKRTVLDGEIGGAHKQLLKLSLMISVTRDIVDSENLGYDTNDAAYRVQIHHIFPKGWVRDNLGNVDVSSARESYGENNFANLIPMKAHTNREWRAMSPSTAIHKKILPGMHTRIFCKPLL</sequence>
<name>A0A7Y3X8F2_9GAMM</name>
<accession>A0A7Y3X8F2</accession>
<dbReference type="Proteomes" id="UP000588806">
    <property type="component" value="Unassembled WGS sequence"/>
</dbReference>
<evidence type="ECO:0000313" key="3">
    <source>
        <dbReference type="Proteomes" id="UP000588806"/>
    </source>
</evidence>
<gene>
    <name evidence="2" type="ORF">HLB35_00120</name>
</gene>
<reference evidence="2 3" key="2">
    <citation type="submission" date="2020-06" db="EMBL/GenBank/DDBJ databases">
        <title>Halomonas songnenensis sp. nov., a moderately halophilic bacterium isolated from saline and alkaline soils.</title>
        <authorList>
            <person name="Jiang J."/>
            <person name="Pan Y."/>
        </authorList>
    </citation>
    <scope>NUCLEOTIDE SEQUENCE [LARGE SCALE GENOMIC DNA]</scope>
    <source>
        <strain evidence="2 3">TBZ9</strain>
    </source>
</reference>
<dbReference type="InterPro" id="IPR004919">
    <property type="entry name" value="GmrSD_N"/>
</dbReference>
<dbReference type="AlphaFoldDB" id="A0A7Y3X8F2"/>
<comment type="caution">
    <text evidence="2">The sequence shown here is derived from an EMBL/GenBank/DDBJ whole genome shotgun (WGS) entry which is preliminary data.</text>
</comment>
<dbReference type="PANTHER" id="PTHR37292:SF2">
    <property type="entry name" value="DUF262 DOMAIN-CONTAINING PROTEIN"/>
    <property type="match status" value="1"/>
</dbReference>
<keyword evidence="3" id="KW-1185">Reference proteome</keyword>
<protein>
    <submittedName>
        <fullName evidence="2">DUF262 domain-containing protein</fullName>
    </submittedName>
</protein>
<dbReference type="PANTHER" id="PTHR37292">
    <property type="entry name" value="VNG6097C"/>
    <property type="match status" value="1"/>
</dbReference>
<reference evidence="2 3" key="1">
    <citation type="submission" date="2020-05" db="EMBL/GenBank/DDBJ databases">
        <authorList>
            <person name="Ruan W."/>
            <person name="Jeon C.O."/>
            <person name="Chun B.H."/>
        </authorList>
    </citation>
    <scope>NUCLEOTIDE SEQUENCE [LARGE SCALE GENOMIC DNA]</scope>
    <source>
        <strain evidence="2 3">TBZ9</strain>
    </source>
</reference>